<evidence type="ECO:0000259" key="2">
    <source>
        <dbReference type="Pfam" id="PF03016"/>
    </source>
</evidence>
<dbReference type="InterPro" id="IPR004263">
    <property type="entry name" value="Exostosin"/>
</dbReference>
<proteinExistence type="inferred from homology"/>
<organism evidence="3 4">
    <name type="scientific">Caenorhabditis angaria</name>
    <dbReference type="NCBI Taxonomy" id="860376"/>
    <lineage>
        <taxon>Eukaryota</taxon>
        <taxon>Metazoa</taxon>
        <taxon>Ecdysozoa</taxon>
        <taxon>Nematoda</taxon>
        <taxon>Chromadorea</taxon>
        <taxon>Rhabditida</taxon>
        <taxon>Rhabditina</taxon>
        <taxon>Rhabditomorpha</taxon>
        <taxon>Rhabditoidea</taxon>
        <taxon>Rhabditidae</taxon>
        <taxon>Peloderinae</taxon>
        <taxon>Caenorhabditis</taxon>
    </lineage>
</organism>
<evidence type="ECO:0000256" key="1">
    <source>
        <dbReference type="ARBA" id="ARBA00010271"/>
    </source>
</evidence>
<dbReference type="OrthoDB" id="1924787at2759"/>
<comment type="similarity">
    <text evidence="1">Belongs to the glycosyltransferase 47 family.</text>
</comment>
<dbReference type="EMBL" id="CANHGI010000004">
    <property type="protein sequence ID" value="CAI5449751.1"/>
    <property type="molecule type" value="Genomic_DNA"/>
</dbReference>
<dbReference type="GO" id="GO:0008375">
    <property type="term" value="F:acetylglucosaminyltransferase activity"/>
    <property type="evidence" value="ECO:0007669"/>
    <property type="project" value="TreeGrafter"/>
</dbReference>
<dbReference type="Pfam" id="PF03016">
    <property type="entry name" value="Exostosin_GT47"/>
    <property type="match status" value="1"/>
</dbReference>
<feature type="domain" description="Exostosin GT47" evidence="2">
    <location>
        <begin position="12"/>
        <end position="299"/>
    </location>
</feature>
<reference evidence="3" key="1">
    <citation type="submission" date="2022-11" db="EMBL/GenBank/DDBJ databases">
        <authorList>
            <person name="Kikuchi T."/>
        </authorList>
    </citation>
    <scope>NUCLEOTIDE SEQUENCE</scope>
    <source>
        <strain evidence="3">PS1010</strain>
    </source>
</reference>
<sequence>MENCFDFEKCRNSRKVYIHPVIEKFETSPKSGIYRNVLRFVEESDLFTSDPNSACIFLLGIDTTDRDIKSSNYVKNIAEYIESLDQVVWNNGTNHLIFNLYHGTFPDYDDHNLGFDTQNAIIARASSSEQNFLTGFDISLPLFHDNHPYQLTSSNSQNHVHFSRKPYLISFKGKRYVYGIGSMTRNLVHHLHNGEDIIMVTTCKHNNDWQNYQDHRCSADNEQYDKWDYDELLNNSTFCLVPRGRRLGSFRFLETLGSGCIPVVISDSWILPFSEIIDWQQSALRIPEKEAILIVETLMKVPRGEVEKLTWNSRRVYEKYLRSIETIGKWVFEIVFVRIDKHFVEKYV</sequence>
<dbReference type="Proteomes" id="UP001152747">
    <property type="component" value="Unassembled WGS sequence"/>
</dbReference>
<dbReference type="GO" id="GO:0015012">
    <property type="term" value="P:heparan sulfate proteoglycan biosynthetic process"/>
    <property type="evidence" value="ECO:0007669"/>
    <property type="project" value="UniProtKB-ARBA"/>
</dbReference>
<dbReference type="PANTHER" id="PTHR11062">
    <property type="entry name" value="EXOSTOSIN HEPARAN SULFATE GLYCOSYLTRANSFERASE -RELATED"/>
    <property type="match status" value="1"/>
</dbReference>
<dbReference type="AlphaFoldDB" id="A0A9P1IRE9"/>
<keyword evidence="4" id="KW-1185">Reference proteome</keyword>
<accession>A0A9P1IRE9</accession>
<comment type="caution">
    <text evidence="3">The sequence shown here is derived from an EMBL/GenBank/DDBJ whole genome shotgun (WGS) entry which is preliminary data.</text>
</comment>
<dbReference type="InterPro" id="IPR040911">
    <property type="entry name" value="Exostosin_GT47"/>
</dbReference>
<evidence type="ECO:0000313" key="4">
    <source>
        <dbReference type="Proteomes" id="UP001152747"/>
    </source>
</evidence>
<dbReference type="PANTHER" id="PTHR11062:SF129">
    <property type="entry name" value="EXOSTOSIN-1"/>
    <property type="match status" value="1"/>
</dbReference>
<name>A0A9P1IRE9_9PELO</name>
<dbReference type="GO" id="GO:0005794">
    <property type="term" value="C:Golgi apparatus"/>
    <property type="evidence" value="ECO:0007669"/>
    <property type="project" value="TreeGrafter"/>
</dbReference>
<protein>
    <recommendedName>
        <fullName evidence="2">Exostosin GT47 domain-containing protein</fullName>
    </recommendedName>
</protein>
<evidence type="ECO:0000313" key="3">
    <source>
        <dbReference type="EMBL" id="CAI5449751.1"/>
    </source>
</evidence>
<gene>
    <name evidence="3" type="ORF">CAMP_LOCUS12388</name>
</gene>
<dbReference type="GO" id="GO:0015020">
    <property type="term" value="F:glucuronosyltransferase activity"/>
    <property type="evidence" value="ECO:0007669"/>
    <property type="project" value="TreeGrafter"/>
</dbReference>